<feature type="region of interest" description="Disordered" evidence="1">
    <location>
        <begin position="68"/>
        <end position="89"/>
    </location>
</feature>
<dbReference type="GO" id="GO:0003964">
    <property type="term" value="F:RNA-directed DNA polymerase activity"/>
    <property type="evidence" value="ECO:0007669"/>
    <property type="project" value="UniProtKB-KW"/>
</dbReference>
<dbReference type="AlphaFoldDB" id="A0A699KRD9"/>
<sequence length="129" mass="14639">MDSKGMNMYSCRLCIKTRVETLITNSFKVDVRGYVSMVRAKEIIGWIMEFIEDSSNIEVDNKGDIEVPNAIDSEVEDKSWGDDDEDGLEDSYCKAPKNQEGLDKMLSDDPFELSGFIKKAISKMGEEFM</sequence>
<name>A0A699KRD9_TANCI</name>
<keyword evidence="2" id="KW-0808">Transferase</keyword>
<evidence type="ECO:0000256" key="1">
    <source>
        <dbReference type="SAM" id="MobiDB-lite"/>
    </source>
</evidence>
<proteinExistence type="predicted"/>
<keyword evidence="2" id="KW-0695">RNA-directed DNA polymerase</keyword>
<organism evidence="2">
    <name type="scientific">Tanacetum cinerariifolium</name>
    <name type="common">Dalmatian daisy</name>
    <name type="synonym">Chrysanthemum cinerariifolium</name>
    <dbReference type="NCBI Taxonomy" id="118510"/>
    <lineage>
        <taxon>Eukaryota</taxon>
        <taxon>Viridiplantae</taxon>
        <taxon>Streptophyta</taxon>
        <taxon>Embryophyta</taxon>
        <taxon>Tracheophyta</taxon>
        <taxon>Spermatophyta</taxon>
        <taxon>Magnoliopsida</taxon>
        <taxon>eudicotyledons</taxon>
        <taxon>Gunneridae</taxon>
        <taxon>Pentapetalae</taxon>
        <taxon>asterids</taxon>
        <taxon>campanulids</taxon>
        <taxon>Asterales</taxon>
        <taxon>Asteraceae</taxon>
        <taxon>Asteroideae</taxon>
        <taxon>Anthemideae</taxon>
        <taxon>Anthemidinae</taxon>
        <taxon>Tanacetum</taxon>
    </lineage>
</organism>
<reference evidence="2" key="1">
    <citation type="journal article" date="2019" name="Sci. Rep.">
        <title>Draft genome of Tanacetum cinerariifolium, the natural source of mosquito coil.</title>
        <authorList>
            <person name="Yamashiro T."/>
            <person name="Shiraishi A."/>
            <person name="Satake H."/>
            <person name="Nakayama K."/>
        </authorList>
    </citation>
    <scope>NUCLEOTIDE SEQUENCE</scope>
</reference>
<protein>
    <submittedName>
        <fullName evidence="2">RNA-directed DNA polymerase, eukaryota</fullName>
    </submittedName>
</protein>
<gene>
    <name evidence="2" type="ORF">Tci_679635</name>
</gene>
<comment type="caution">
    <text evidence="2">The sequence shown here is derived from an EMBL/GenBank/DDBJ whole genome shotgun (WGS) entry which is preliminary data.</text>
</comment>
<accession>A0A699KRD9</accession>
<evidence type="ECO:0000313" key="2">
    <source>
        <dbReference type="EMBL" id="GFB07664.1"/>
    </source>
</evidence>
<dbReference type="EMBL" id="BKCJ010546937">
    <property type="protein sequence ID" value="GFB07664.1"/>
    <property type="molecule type" value="Genomic_DNA"/>
</dbReference>
<keyword evidence="2" id="KW-0548">Nucleotidyltransferase</keyword>